<feature type="domain" description="DUF305" evidence="2">
    <location>
        <begin position="55"/>
        <end position="137"/>
    </location>
</feature>
<evidence type="ECO:0000313" key="3">
    <source>
        <dbReference type="EMBL" id="PSU19923.1"/>
    </source>
</evidence>
<feature type="signal peptide" evidence="1">
    <location>
        <begin position="1"/>
        <end position="21"/>
    </location>
</feature>
<protein>
    <recommendedName>
        <fullName evidence="2">DUF305 domain-containing protein</fullName>
    </recommendedName>
</protein>
<dbReference type="PANTHER" id="PTHR36933">
    <property type="entry name" value="SLL0788 PROTEIN"/>
    <property type="match status" value="1"/>
</dbReference>
<evidence type="ECO:0000313" key="6">
    <source>
        <dbReference type="Proteomes" id="UP000241618"/>
    </source>
</evidence>
<dbReference type="InterPro" id="IPR005183">
    <property type="entry name" value="DUF305_CopM-like"/>
</dbReference>
<evidence type="ECO:0000313" key="5">
    <source>
        <dbReference type="Proteomes" id="UP000241405"/>
    </source>
</evidence>
<comment type="caution">
    <text evidence="4">The sequence shown here is derived from an EMBL/GenBank/DDBJ whole genome shotgun (WGS) entry which is preliminary data.</text>
</comment>
<proteinExistence type="predicted"/>
<dbReference type="InterPro" id="IPR012347">
    <property type="entry name" value="Ferritin-like"/>
</dbReference>
<evidence type="ECO:0000313" key="4">
    <source>
        <dbReference type="EMBL" id="PSU46305.1"/>
    </source>
</evidence>
<dbReference type="AlphaFoldDB" id="A0A2T3JBT9"/>
<evidence type="ECO:0000256" key="1">
    <source>
        <dbReference type="SAM" id="SignalP"/>
    </source>
</evidence>
<reference evidence="5 6" key="1">
    <citation type="submission" date="2018-03" db="EMBL/GenBank/DDBJ databases">
        <title>Whole genome sequencing of Histamine producing bacteria.</title>
        <authorList>
            <person name="Butler K."/>
        </authorList>
    </citation>
    <scope>NUCLEOTIDE SEQUENCE [LARGE SCALE GENOMIC DNA]</scope>
    <source>
        <strain evidence="4 6">FS-6.1</strain>
        <strain evidence="3 5">FS-6.2</strain>
    </source>
</reference>
<dbReference type="Gene3D" id="1.20.1260.10">
    <property type="match status" value="1"/>
</dbReference>
<dbReference type="PANTHER" id="PTHR36933:SF1">
    <property type="entry name" value="SLL0788 PROTEIN"/>
    <property type="match status" value="1"/>
</dbReference>
<dbReference type="Proteomes" id="UP000241405">
    <property type="component" value="Unassembled WGS sequence"/>
</dbReference>
<dbReference type="Pfam" id="PF03713">
    <property type="entry name" value="DUF305"/>
    <property type="match status" value="2"/>
</dbReference>
<gene>
    <name evidence="4" type="ORF">C9J18_20785</name>
    <name evidence="3" type="ORF">CTM96_20445</name>
</gene>
<sequence length="201" mass="22878">MKKVSLSILVISLFSSAATYANSNDLIVSKNMIPDSRTAMHSMKTLKLTGIPSYDFIAGMLPHHEGAIIMSEKKLPLLTNPKIRQLAENIIQSQKEEVIFMKKWLVEHKTINPKDIDLKASQEMMNKSMQAMRPMMTVKLTGNPNIDFVEGMLPHHEGAIKMAEVIMPYLKNQQIKTFASNIIKTQKKEVYFMKSWLAKQN</sequence>
<keyword evidence="5" id="KW-1185">Reference proteome</keyword>
<feature type="domain" description="DUF305" evidence="2">
    <location>
        <begin position="146"/>
        <end position="199"/>
    </location>
</feature>
<dbReference type="Proteomes" id="UP000241618">
    <property type="component" value="Unassembled WGS sequence"/>
</dbReference>
<feature type="chain" id="PRO_5015579595" description="DUF305 domain-containing protein" evidence="1">
    <location>
        <begin position="22"/>
        <end position="201"/>
    </location>
</feature>
<dbReference type="RefSeq" id="WP_107191571.1">
    <property type="nucleotide sequence ID" value="NZ_PYMN01000036.1"/>
</dbReference>
<keyword evidence="1" id="KW-0732">Signal</keyword>
<dbReference type="EMBL" id="PYMO01000036">
    <property type="protein sequence ID" value="PSU19923.1"/>
    <property type="molecule type" value="Genomic_DNA"/>
</dbReference>
<organism evidence="4 6">
    <name type="scientific">Photobacterium phosphoreum</name>
    <dbReference type="NCBI Taxonomy" id="659"/>
    <lineage>
        <taxon>Bacteria</taxon>
        <taxon>Pseudomonadati</taxon>
        <taxon>Pseudomonadota</taxon>
        <taxon>Gammaproteobacteria</taxon>
        <taxon>Vibrionales</taxon>
        <taxon>Vibrionaceae</taxon>
        <taxon>Photobacterium</taxon>
    </lineage>
</organism>
<dbReference type="EMBL" id="PYMP01000033">
    <property type="protein sequence ID" value="PSU46305.1"/>
    <property type="molecule type" value="Genomic_DNA"/>
</dbReference>
<evidence type="ECO:0000259" key="2">
    <source>
        <dbReference type="Pfam" id="PF03713"/>
    </source>
</evidence>
<accession>A0A2T3JBT9</accession>
<name>A0A2T3JBT9_PHOPO</name>